<gene>
    <name evidence="1" type="primary">g355</name>
    <name evidence="1" type="ORF">NpPPO83_00000355</name>
</gene>
<dbReference type="EMBL" id="BSXG01000064">
    <property type="protein sequence ID" value="GME33375.1"/>
    <property type="molecule type" value="Genomic_DNA"/>
</dbReference>
<organism evidence="1 2">
    <name type="scientific">Neofusicoccum parvum</name>
    <dbReference type="NCBI Taxonomy" id="310453"/>
    <lineage>
        <taxon>Eukaryota</taxon>
        <taxon>Fungi</taxon>
        <taxon>Dikarya</taxon>
        <taxon>Ascomycota</taxon>
        <taxon>Pezizomycotina</taxon>
        <taxon>Dothideomycetes</taxon>
        <taxon>Dothideomycetes incertae sedis</taxon>
        <taxon>Botryosphaeriales</taxon>
        <taxon>Botryosphaeriaceae</taxon>
        <taxon>Neofusicoccum</taxon>
    </lineage>
</organism>
<dbReference type="Proteomes" id="UP001165186">
    <property type="component" value="Unassembled WGS sequence"/>
</dbReference>
<proteinExistence type="predicted"/>
<name>A0ACB5SB03_9PEZI</name>
<comment type="caution">
    <text evidence="1">The sequence shown here is derived from an EMBL/GenBank/DDBJ whole genome shotgun (WGS) entry which is preliminary data.</text>
</comment>
<protein>
    <submittedName>
        <fullName evidence="1">Uncharacterized protein</fullName>
    </submittedName>
</protein>
<evidence type="ECO:0000313" key="2">
    <source>
        <dbReference type="Proteomes" id="UP001165186"/>
    </source>
</evidence>
<sequence length="108" mass="12173">MPQEGLPCVAMWNCLIEFFSSRTHGTIVQALMWKPKTRNSSLHTTGVLDTHISAEIEYHRTTLPAALHQYERSRDTHSGAGGLVVTELNAWLKSERPRPQSYGNNQLV</sequence>
<keyword evidence="2" id="KW-1185">Reference proteome</keyword>
<accession>A0ACB5SB03</accession>
<reference evidence="1" key="1">
    <citation type="submission" date="2024-09" db="EMBL/GenBank/DDBJ databases">
        <title>Draft Genome Sequences of Neofusicoccum parvum.</title>
        <authorList>
            <person name="Ashida A."/>
            <person name="Camagna M."/>
            <person name="Tanaka A."/>
            <person name="Takemoto D."/>
        </authorList>
    </citation>
    <scope>NUCLEOTIDE SEQUENCE</scope>
    <source>
        <strain evidence="1">PPO83</strain>
    </source>
</reference>
<evidence type="ECO:0000313" key="1">
    <source>
        <dbReference type="EMBL" id="GME33375.1"/>
    </source>
</evidence>